<reference evidence="1 2" key="1">
    <citation type="submission" date="2020-02" db="EMBL/GenBank/DDBJ databases">
        <title>Draft genome sequence of two Spirosoma agri KCTC 52727 and Spirosoma terrae KCTC 52035.</title>
        <authorList>
            <person name="Rojas J."/>
            <person name="Ambika Manirajan B."/>
            <person name="Suarez C."/>
            <person name="Ratering S."/>
            <person name="Schnell S."/>
        </authorList>
    </citation>
    <scope>NUCLEOTIDE SEQUENCE [LARGE SCALE GENOMIC DNA]</scope>
    <source>
        <strain evidence="1 2">KCTC 52035</strain>
    </source>
</reference>
<name>A0A6L9LQ40_9BACT</name>
<comment type="caution">
    <text evidence="1">The sequence shown here is derived from an EMBL/GenBank/DDBJ whole genome shotgun (WGS) entry which is preliminary data.</text>
</comment>
<proteinExistence type="predicted"/>
<dbReference type="Proteomes" id="UP000474175">
    <property type="component" value="Unassembled WGS sequence"/>
</dbReference>
<evidence type="ECO:0000313" key="2">
    <source>
        <dbReference type="Proteomes" id="UP000474175"/>
    </source>
</evidence>
<evidence type="ECO:0000313" key="1">
    <source>
        <dbReference type="EMBL" id="NDU99079.1"/>
    </source>
</evidence>
<organism evidence="1 2">
    <name type="scientific">Spirosoma terrae</name>
    <dbReference type="NCBI Taxonomy" id="1968276"/>
    <lineage>
        <taxon>Bacteria</taxon>
        <taxon>Pseudomonadati</taxon>
        <taxon>Bacteroidota</taxon>
        <taxon>Cytophagia</taxon>
        <taxon>Cytophagales</taxon>
        <taxon>Cytophagaceae</taxon>
        <taxon>Spirosoma</taxon>
    </lineage>
</organism>
<keyword evidence="2" id="KW-1185">Reference proteome</keyword>
<sequence>MNKEFDITVIGSVRAGKTSLLSTIYSQFSEVIELDNDLEIRPARDLDDSLGNYVQDLQNAFGTTTQMPLNNADVVQPTVISKTKDNHTLNGRSSSTTDYTYKLNGLNSSDIEYRFNLGQKNKKPKIQLVLRDYPGEQLADHPKDVIRRIRDCAVTMIAIDTPALMIEESKRQPWRFHKDRNLFENGKPGPNNLCSIFEEAYKEINGKKLVVLAPVKCEKWMADPACADQLLERIKLGYKPLLDLLASMKDNVAVVVTPVETLGNIIYAYMDQPNAYSPQFMKETILAKYNPRYGDQPLRYILRFVIKRFLENPGFWFHWFGNDKPFVSAMDNFARGCKADPLRGNMASGFTVIQGSQLL</sequence>
<dbReference type="AlphaFoldDB" id="A0A6L9LQ40"/>
<protein>
    <submittedName>
        <fullName evidence="1">Uncharacterized protein</fullName>
    </submittedName>
</protein>
<dbReference type="RefSeq" id="WP_163955208.1">
    <property type="nucleotide sequence ID" value="NZ_JAAFZH010000023.1"/>
</dbReference>
<dbReference type="EMBL" id="JAAFZH010000023">
    <property type="protein sequence ID" value="NDU99079.1"/>
    <property type="molecule type" value="Genomic_DNA"/>
</dbReference>
<accession>A0A6L9LQ40</accession>
<gene>
    <name evidence="1" type="ORF">GK108_29645</name>
</gene>